<evidence type="ECO:0000313" key="4">
    <source>
        <dbReference type="Proteomes" id="UP000292346"/>
    </source>
</evidence>
<keyword evidence="4" id="KW-1185">Reference proteome</keyword>
<dbReference type="Proteomes" id="UP000292346">
    <property type="component" value="Unassembled WGS sequence"/>
</dbReference>
<proteinExistence type="predicted"/>
<evidence type="ECO:0000256" key="2">
    <source>
        <dbReference type="SAM" id="SignalP"/>
    </source>
</evidence>
<accession>A0A4R0HM23</accession>
<name>A0A4R0HM23_9ACTN</name>
<gene>
    <name evidence="3" type="ORF">E0H45_10580</name>
</gene>
<feature type="region of interest" description="Disordered" evidence="1">
    <location>
        <begin position="29"/>
        <end position="63"/>
    </location>
</feature>
<feature type="signal peptide" evidence="2">
    <location>
        <begin position="1"/>
        <end position="29"/>
    </location>
</feature>
<protein>
    <submittedName>
        <fullName evidence="3">Uncharacterized protein</fullName>
    </submittedName>
</protein>
<evidence type="ECO:0000256" key="1">
    <source>
        <dbReference type="SAM" id="MobiDB-lite"/>
    </source>
</evidence>
<evidence type="ECO:0000313" key="3">
    <source>
        <dbReference type="EMBL" id="TCC11673.1"/>
    </source>
</evidence>
<dbReference type="AlphaFoldDB" id="A0A4R0HM23"/>
<keyword evidence="2" id="KW-0732">Signal</keyword>
<dbReference type="EMBL" id="SJJZ01000001">
    <property type="protein sequence ID" value="TCC11673.1"/>
    <property type="molecule type" value="Genomic_DNA"/>
</dbReference>
<feature type="chain" id="PRO_5020189253" evidence="2">
    <location>
        <begin position="30"/>
        <end position="63"/>
    </location>
</feature>
<reference evidence="3 4" key="1">
    <citation type="submission" date="2019-02" db="EMBL/GenBank/DDBJ databases">
        <title>Kribbella capetownensis sp. nov. and Kribbella speibonae sp. nov., isolated from soil.</title>
        <authorList>
            <person name="Curtis S.M."/>
            <person name="Norton I."/>
            <person name="Everest G.J."/>
            <person name="Meyers P.R."/>
        </authorList>
    </citation>
    <scope>NUCLEOTIDE SEQUENCE [LARGE SCALE GENOMIC DNA]</scope>
    <source>
        <strain evidence="3 4">KCTC 29219</strain>
    </source>
</reference>
<dbReference type="OrthoDB" id="3830976at2"/>
<dbReference type="RefSeq" id="WP_131336535.1">
    <property type="nucleotide sequence ID" value="NZ_SJJZ01000001.1"/>
</dbReference>
<organism evidence="3 4">
    <name type="scientific">Kribbella soli</name>
    <dbReference type="NCBI Taxonomy" id="1124743"/>
    <lineage>
        <taxon>Bacteria</taxon>
        <taxon>Bacillati</taxon>
        <taxon>Actinomycetota</taxon>
        <taxon>Actinomycetes</taxon>
        <taxon>Propionibacteriales</taxon>
        <taxon>Kribbellaceae</taxon>
        <taxon>Kribbella</taxon>
    </lineage>
</organism>
<comment type="caution">
    <text evidence="3">The sequence shown here is derived from an EMBL/GenBank/DDBJ whole genome shotgun (WGS) entry which is preliminary data.</text>
</comment>
<sequence length="63" mass="6800">MNRRTRRAARVTTALIAVGVLLAPSQALADSVEPEPVDWPKIQPSSGQVAEPQPVDWPKPAKT</sequence>